<dbReference type="PaxDb" id="8022-A0A060WQ46"/>
<sequence length="221" mass="24831">MLGIVKVDLAESVLDEHNRTAEWNATVFPIDSQPVPSVNVSLETTPSNRSSNRVIDSSSSWNTNNFNSTEYFDEYTVSGDFLTPFDSNHSLLATSETPAPESPRCWPIDFHLPFCKSMGGDSFVLPNYFNHSSVKEVRAVLGSWAWLLRSRCHHSLDCWTVLDEGSLSMECHSLPDEDDGYQCLSVSNQKGNPWLKCIPFLEIHFQPSPIPPPVCLFFVTQ</sequence>
<dbReference type="InterPro" id="IPR036790">
    <property type="entry name" value="Frizzled_dom_sf"/>
</dbReference>
<dbReference type="SUPFAM" id="SSF63501">
    <property type="entry name" value="Frizzled cysteine-rich domain"/>
    <property type="match status" value="1"/>
</dbReference>
<dbReference type="Proteomes" id="UP000193380">
    <property type="component" value="Unassembled WGS sequence"/>
</dbReference>
<reference evidence="1" key="2">
    <citation type="submission" date="2014-03" db="EMBL/GenBank/DDBJ databases">
        <authorList>
            <person name="Genoscope - CEA"/>
        </authorList>
    </citation>
    <scope>NUCLEOTIDE SEQUENCE</scope>
</reference>
<dbReference type="STRING" id="8022.A0A060WQ46"/>
<organism evidence="1 2">
    <name type="scientific">Oncorhynchus mykiss</name>
    <name type="common">Rainbow trout</name>
    <name type="synonym">Salmo gairdneri</name>
    <dbReference type="NCBI Taxonomy" id="8022"/>
    <lineage>
        <taxon>Eukaryota</taxon>
        <taxon>Metazoa</taxon>
        <taxon>Chordata</taxon>
        <taxon>Craniata</taxon>
        <taxon>Vertebrata</taxon>
        <taxon>Euteleostomi</taxon>
        <taxon>Actinopterygii</taxon>
        <taxon>Neopterygii</taxon>
        <taxon>Teleostei</taxon>
        <taxon>Protacanthopterygii</taxon>
        <taxon>Salmoniformes</taxon>
        <taxon>Salmonidae</taxon>
        <taxon>Salmoninae</taxon>
        <taxon>Oncorhynchus</taxon>
    </lineage>
</organism>
<accession>A0A060WQ46</accession>
<evidence type="ECO:0000313" key="2">
    <source>
        <dbReference type="Proteomes" id="UP000193380"/>
    </source>
</evidence>
<gene>
    <name evidence="1" type="ORF">GSONMT00013145001</name>
</gene>
<dbReference type="EMBL" id="FR904673">
    <property type="protein sequence ID" value="CDQ69528.1"/>
    <property type="molecule type" value="Genomic_DNA"/>
</dbReference>
<dbReference type="AlphaFoldDB" id="A0A060WQ46"/>
<reference evidence="1" key="1">
    <citation type="journal article" date="2014" name="Nat. Commun.">
        <title>The rainbow trout genome provides novel insights into evolution after whole-genome duplication in vertebrates.</title>
        <authorList>
            <person name="Berthelot C."/>
            <person name="Brunet F."/>
            <person name="Chalopin D."/>
            <person name="Juanchich A."/>
            <person name="Bernard M."/>
            <person name="Noel B."/>
            <person name="Bento P."/>
            <person name="Da Silva C."/>
            <person name="Labadie K."/>
            <person name="Alberti A."/>
            <person name="Aury J.M."/>
            <person name="Louis A."/>
            <person name="Dehais P."/>
            <person name="Bardou P."/>
            <person name="Montfort J."/>
            <person name="Klopp C."/>
            <person name="Cabau C."/>
            <person name="Gaspin C."/>
            <person name="Thorgaard G.H."/>
            <person name="Boussaha M."/>
            <person name="Quillet E."/>
            <person name="Guyomard R."/>
            <person name="Galiana D."/>
            <person name="Bobe J."/>
            <person name="Volff J.N."/>
            <person name="Genet C."/>
            <person name="Wincker P."/>
            <person name="Jaillon O."/>
            <person name="Roest Crollius H."/>
            <person name="Guiguen Y."/>
        </authorList>
    </citation>
    <scope>NUCLEOTIDE SEQUENCE [LARGE SCALE GENOMIC DNA]</scope>
</reference>
<protein>
    <submittedName>
        <fullName evidence="1">Uncharacterized protein</fullName>
    </submittedName>
</protein>
<name>A0A060WQ46_ONCMY</name>
<proteinExistence type="predicted"/>
<dbReference type="Gene3D" id="1.10.2000.10">
    <property type="entry name" value="Frizzled cysteine-rich domain"/>
    <property type="match status" value="1"/>
</dbReference>
<evidence type="ECO:0000313" key="1">
    <source>
        <dbReference type="EMBL" id="CDQ69528.1"/>
    </source>
</evidence>